<dbReference type="Proteomes" id="UP000284689">
    <property type="component" value="Unassembled WGS sequence"/>
</dbReference>
<dbReference type="RefSeq" id="WP_122264786.1">
    <property type="nucleotide sequence ID" value="NZ_QSJD01000021.1"/>
</dbReference>
<gene>
    <name evidence="1" type="ORF">DW794_13770</name>
</gene>
<evidence type="ECO:0000313" key="2">
    <source>
        <dbReference type="Proteomes" id="UP000284689"/>
    </source>
</evidence>
<proteinExistence type="predicted"/>
<name>A0A414FHI1_9BACE</name>
<keyword evidence="1" id="KW-0176">Collagen</keyword>
<comment type="caution">
    <text evidence="1">The sequence shown here is derived from an EMBL/GenBank/DDBJ whole genome shotgun (WGS) entry which is preliminary data.</text>
</comment>
<dbReference type="EMBL" id="QSJD01000021">
    <property type="protein sequence ID" value="RHD46790.1"/>
    <property type="molecule type" value="Genomic_DNA"/>
</dbReference>
<dbReference type="AlphaFoldDB" id="A0A414FHI1"/>
<protein>
    <submittedName>
        <fullName evidence="1">Collagen-like protein</fullName>
    </submittedName>
</protein>
<sequence length="810" mass="89300">MAILSNGKFYGFLCSVKETGRKLANGVKEYAEDFVSGFAGHGWKLWEYVKGKWMLELDALRVRGQFTVFELLVSKIRAIIGAQAITQGCGKIKTAELSEDGQYYLITLEDKDMSFVEHDFIRCKEFTGSQKSYHVEIESVADGVIRIPVSEFETVADESGYVSVSNPPSVGDDIVQFGNSSYETQYAGRHSAIYMHADENAQPAIDVLAGIYSKDWSNCLKVRVGGDIPGTNGLKGFYCVNGMLKGVDDDGTILYQFNPDSSGFIAKGNIRWDKEGNGDIFNRAIYWDTDGFHFGSGVKLTWDNLDSEVKKNLKGEPGKDGSSLVYKGEFTSHPSNPQNGWYYRNTSDKKNYVYQDNAWYVMTVDGKDGLDGINGKDGKDGLDIVWKGDLSTAPADPVKNWVYRDTDNGRVYIYNGTAWELMVADGNDGTDGTNGKDGMRVYITYHDSETEPAVPTGNGTTEGWHTNSTASVVWISQKVAESADSGEWGTPIRFRGKDGQDANLLPWIEEWNNNKTEIGGEYMVSPKMFSGTKDSNGKLTGVAMGRDCLTGPDGTKRTGIFALVDDEVVFELDPVNKKYKFKGEVFANKGTFTGTVNANDGVIGGFEIEGSGLKNISGRDAMISVQTDSGDHQRQAALGNTLSAMVGFDVSAYMSATGNWNSFNRALMLRASGSTMRKDMMFGGYCNLCIDAIGGVDWKMDKNDHWSMPGVLGFVAVERDLNSVQRWGDGMIISRIQRTSTGQYTLYHSQGHTDYIVIVQTTPWAVDGDRWTIGIECGRYNDHFNIQTLDANKGLMNIDFRVVVIGRPAD</sequence>
<accession>A0A414FHI1</accession>
<evidence type="ECO:0000313" key="1">
    <source>
        <dbReference type="EMBL" id="RHD46790.1"/>
    </source>
</evidence>
<organism evidence="1 2">
    <name type="scientific">Bacteroides caccae</name>
    <dbReference type="NCBI Taxonomy" id="47678"/>
    <lineage>
        <taxon>Bacteria</taxon>
        <taxon>Pseudomonadati</taxon>
        <taxon>Bacteroidota</taxon>
        <taxon>Bacteroidia</taxon>
        <taxon>Bacteroidales</taxon>
        <taxon>Bacteroidaceae</taxon>
        <taxon>Bacteroides</taxon>
    </lineage>
</organism>
<reference evidence="1 2" key="1">
    <citation type="submission" date="2018-08" db="EMBL/GenBank/DDBJ databases">
        <title>A genome reference for cultivated species of the human gut microbiota.</title>
        <authorList>
            <person name="Zou Y."/>
            <person name="Xue W."/>
            <person name="Luo G."/>
        </authorList>
    </citation>
    <scope>NUCLEOTIDE SEQUENCE [LARGE SCALE GENOMIC DNA]</scope>
    <source>
        <strain evidence="1 2">AM31-16AC</strain>
    </source>
</reference>